<keyword evidence="6" id="KW-1185">Reference proteome</keyword>
<protein>
    <submittedName>
        <fullName evidence="5">Fic family protein</fullName>
    </submittedName>
</protein>
<dbReference type="InterPro" id="IPR040198">
    <property type="entry name" value="Fido_containing"/>
</dbReference>
<feature type="binding site" evidence="2">
    <location>
        <begin position="228"/>
        <end position="235"/>
    </location>
    <ligand>
        <name>ATP</name>
        <dbReference type="ChEBI" id="CHEBI:30616"/>
    </ligand>
</feature>
<keyword evidence="2" id="KW-0547">Nucleotide-binding</keyword>
<keyword evidence="2" id="KW-0067">ATP-binding</keyword>
<feature type="active site" evidence="1">
    <location>
        <position position="224"/>
    </location>
</feature>
<evidence type="ECO:0000313" key="6">
    <source>
        <dbReference type="Proteomes" id="UP000070366"/>
    </source>
</evidence>
<dbReference type="GO" id="GO:0005524">
    <property type="term" value="F:ATP binding"/>
    <property type="evidence" value="ECO:0007669"/>
    <property type="project" value="UniProtKB-KW"/>
</dbReference>
<accession>A0A136Q5Z9</accession>
<dbReference type="PATRIC" id="fig|626937.4.peg.818"/>
<dbReference type="STRING" id="626937.HMPREF3293_00834"/>
<dbReference type="InterPro" id="IPR003812">
    <property type="entry name" value="Fido"/>
</dbReference>
<proteinExistence type="predicted"/>
<comment type="caution">
    <text evidence="5">The sequence shown here is derived from an EMBL/GenBank/DDBJ whole genome shotgun (WGS) entry which is preliminary data.</text>
</comment>
<dbReference type="PANTHER" id="PTHR13504">
    <property type="entry name" value="FIDO DOMAIN-CONTAINING PROTEIN DDB_G0283145"/>
    <property type="match status" value="1"/>
</dbReference>
<dbReference type="Gene3D" id="1.10.3290.10">
    <property type="entry name" value="Fido-like domain"/>
    <property type="match status" value="1"/>
</dbReference>
<dbReference type="Proteomes" id="UP000070366">
    <property type="component" value="Unassembled WGS sequence"/>
</dbReference>
<dbReference type="Pfam" id="PF02661">
    <property type="entry name" value="Fic"/>
    <property type="match status" value="1"/>
</dbReference>
<dbReference type="PROSITE" id="PS51459">
    <property type="entry name" value="FIDO"/>
    <property type="match status" value="1"/>
</dbReference>
<sequence length="300" mass="34745">MKFLSVAETAKKWDISERSVRNYCANGRIPGAFRKGKTWNIPENAVKPKRANKKKETMQVLLDILRAEKDSGMRGGIYHKIQIDLTYNSNHMEGSRLTHDQTRYIFETNTIGVAEDGMNVDDIIETVNHFRCIDMVIEDAGKMLSERWIKELHQTLKNGTSDSRKSWFAVGKYKRLPNEVGGKATTLPEDVETEMNSLLKKYRAIESPTLHDIINFHVRFELIHPFQDGNGRVGRLILFKECLKHNIVPFIIDDKLKMFYYRGLAEWHHTEGYLTDTCLAAQDTFKQYLDYFRIGIGYMG</sequence>
<evidence type="ECO:0000256" key="2">
    <source>
        <dbReference type="PIRSR" id="PIRSR640198-2"/>
    </source>
</evidence>
<dbReference type="AlphaFoldDB" id="A0A136Q5Z9"/>
<evidence type="ECO:0000313" key="5">
    <source>
        <dbReference type="EMBL" id="KXK66098.1"/>
    </source>
</evidence>
<dbReference type="OrthoDB" id="9813719at2"/>
<dbReference type="EMBL" id="LSZW01000047">
    <property type="protein sequence ID" value="KXK66098.1"/>
    <property type="molecule type" value="Genomic_DNA"/>
</dbReference>
<dbReference type="SUPFAM" id="SSF140931">
    <property type="entry name" value="Fic-like"/>
    <property type="match status" value="1"/>
</dbReference>
<evidence type="ECO:0000259" key="4">
    <source>
        <dbReference type="PROSITE" id="PS51459"/>
    </source>
</evidence>
<dbReference type="Pfam" id="PF12728">
    <property type="entry name" value="HTH_17"/>
    <property type="match status" value="1"/>
</dbReference>
<dbReference type="InterPro" id="IPR041657">
    <property type="entry name" value="HTH_17"/>
</dbReference>
<feature type="domain" description="Fido" evidence="4">
    <location>
        <begin position="144"/>
        <end position="294"/>
    </location>
</feature>
<gene>
    <name evidence="5" type="ORF">HMPREF3293_00834</name>
</gene>
<evidence type="ECO:0000256" key="3">
    <source>
        <dbReference type="PIRSR" id="PIRSR640198-3"/>
    </source>
</evidence>
<feature type="site" description="Important for autoinhibition of adenylyltransferase activity" evidence="3">
    <location>
        <position position="93"/>
    </location>
</feature>
<reference evidence="6" key="1">
    <citation type="submission" date="2016-02" db="EMBL/GenBank/DDBJ databases">
        <authorList>
            <person name="Mitreva M."/>
            <person name="Pepin K.H."/>
            <person name="Mihindukulasuriya K.A."/>
            <person name="Fulton R."/>
            <person name="Fronick C."/>
            <person name="O'Laughlin M."/>
            <person name="Miner T."/>
            <person name="Herter B."/>
            <person name="Rosa B.A."/>
            <person name="Cordes M."/>
            <person name="Tomlinson C."/>
            <person name="Wollam A."/>
            <person name="Palsikar V.B."/>
            <person name="Mardis E.R."/>
            <person name="Wilson R.K."/>
        </authorList>
    </citation>
    <scope>NUCLEOTIDE SEQUENCE [LARGE SCALE GENOMIC DNA]</scope>
    <source>
        <strain evidence="6">DSM 22607</strain>
    </source>
</reference>
<name>A0A136Q5Z9_9FIRM</name>
<evidence type="ECO:0000256" key="1">
    <source>
        <dbReference type="PIRSR" id="PIRSR640198-1"/>
    </source>
</evidence>
<feature type="binding site" evidence="2">
    <location>
        <begin position="260"/>
        <end position="261"/>
    </location>
    <ligand>
        <name>ATP</name>
        <dbReference type="ChEBI" id="CHEBI:30616"/>
    </ligand>
</feature>
<dbReference type="InterPro" id="IPR036597">
    <property type="entry name" value="Fido-like_dom_sf"/>
</dbReference>
<dbReference type="RefSeq" id="WP_066520122.1">
    <property type="nucleotide sequence ID" value="NZ_CABMOF010000003.1"/>
</dbReference>
<dbReference type="KEGG" id="cmiu:B1H56_01195"/>
<dbReference type="PANTHER" id="PTHR13504:SF38">
    <property type="entry name" value="FIDO DOMAIN-CONTAINING PROTEIN"/>
    <property type="match status" value="1"/>
</dbReference>
<organism evidence="5 6">
    <name type="scientific">Christensenella minuta</name>
    <dbReference type="NCBI Taxonomy" id="626937"/>
    <lineage>
        <taxon>Bacteria</taxon>
        <taxon>Bacillati</taxon>
        <taxon>Bacillota</taxon>
        <taxon>Clostridia</taxon>
        <taxon>Christensenellales</taxon>
        <taxon>Christensenellaceae</taxon>
        <taxon>Christensenella</taxon>
    </lineage>
</organism>